<keyword evidence="5 9" id="KW-1133">Transmembrane helix</keyword>
<name>E1ZA43_CHLVA</name>
<dbReference type="OrthoDB" id="1368at2759"/>
<evidence type="ECO:0000256" key="3">
    <source>
        <dbReference type="ARBA" id="ARBA00022475"/>
    </source>
</evidence>
<dbReference type="InParanoid" id="E1ZA43"/>
<dbReference type="EMBL" id="GL433840">
    <property type="protein sequence ID" value="EFN56992.1"/>
    <property type="molecule type" value="Genomic_DNA"/>
</dbReference>
<dbReference type="InterPro" id="IPR044669">
    <property type="entry name" value="YneE/VCCN1/2-like"/>
</dbReference>
<dbReference type="GO" id="GO:0005886">
    <property type="term" value="C:plasma membrane"/>
    <property type="evidence" value="ECO:0007669"/>
    <property type="project" value="UniProtKB-SubCell"/>
</dbReference>
<evidence type="ECO:0000313" key="11">
    <source>
        <dbReference type="Proteomes" id="UP000008141"/>
    </source>
</evidence>
<dbReference type="RefSeq" id="XP_005849094.1">
    <property type="nucleotide sequence ID" value="XM_005849032.1"/>
</dbReference>
<keyword evidence="11" id="KW-1185">Reference proteome</keyword>
<feature type="region of interest" description="Disordered" evidence="8">
    <location>
        <begin position="1"/>
        <end position="84"/>
    </location>
</feature>
<sequence length="480" mass="52798">MLAHSRPGAGSRPGNGAAKAGAGGRSAPPLQPAPALTRRALVHPVPSPRPTPGLVRQRPQRQRPQELPGATPEQQQQFPGSELDAAAKAEAAAAKLQRYPWHSDEWKEEYRKQVRVTFDFERWRTHRSSSRFWRHMAGLAQSNTAQGLAQPLAYVMAVSLGVAAYHVAAAAGWLPLWPVLKLAANAPFGLTSFALSLLLVFRTNSSYGRWDEARKMWGLVVNRSRDLTRQALGYIPAHQAELQSMLCRWVVAYSRCLMCHLREGEDLEAELRGVLLPEEVAELLAAEHRPNYCCQVLTEVLREAQLPAAVTSPTDSTGCVPAGAAYRMDENLTVFEDVTGGCERLLRTPIPLAYTRHTSRFMMAWLTILPFALWDTCGWAMLPVMAIVAFVLLGIEEIGVSIEEPFSILPLETICRTIESNVRESVGAHCQRQARRAQQAQHGGVPGDLPKRHAHSNGNNAVPALLFMPPQPVASAGQQH</sequence>
<dbReference type="Pfam" id="PF25539">
    <property type="entry name" value="Bestrophin_2"/>
    <property type="match status" value="1"/>
</dbReference>
<keyword evidence="2" id="KW-0813">Transport</keyword>
<gene>
    <name evidence="10" type="ORF">CHLNCDRAFT_143620</name>
</gene>
<evidence type="ECO:0000256" key="1">
    <source>
        <dbReference type="ARBA" id="ARBA00004651"/>
    </source>
</evidence>
<feature type="transmembrane region" description="Helical" evidence="9">
    <location>
        <begin position="364"/>
        <end position="395"/>
    </location>
</feature>
<evidence type="ECO:0000256" key="8">
    <source>
        <dbReference type="SAM" id="MobiDB-lite"/>
    </source>
</evidence>
<evidence type="ECO:0000313" key="10">
    <source>
        <dbReference type="EMBL" id="EFN56992.1"/>
    </source>
</evidence>
<evidence type="ECO:0000256" key="2">
    <source>
        <dbReference type="ARBA" id="ARBA00022448"/>
    </source>
</evidence>
<dbReference type="PANTHER" id="PTHR33281">
    <property type="entry name" value="UPF0187 PROTEIN YNEE"/>
    <property type="match status" value="1"/>
</dbReference>
<evidence type="ECO:0000256" key="7">
    <source>
        <dbReference type="ARBA" id="ARBA00023136"/>
    </source>
</evidence>
<evidence type="ECO:0000256" key="5">
    <source>
        <dbReference type="ARBA" id="ARBA00022989"/>
    </source>
</evidence>
<dbReference type="Proteomes" id="UP000008141">
    <property type="component" value="Unassembled WGS sequence"/>
</dbReference>
<dbReference type="FunCoup" id="E1ZA43">
    <property type="interactions" value="100"/>
</dbReference>
<accession>E1ZA43</accession>
<evidence type="ECO:0000256" key="4">
    <source>
        <dbReference type="ARBA" id="ARBA00022692"/>
    </source>
</evidence>
<feature type="transmembrane region" description="Helical" evidence="9">
    <location>
        <begin position="152"/>
        <end position="176"/>
    </location>
</feature>
<evidence type="ECO:0000256" key="6">
    <source>
        <dbReference type="ARBA" id="ARBA00023065"/>
    </source>
</evidence>
<keyword evidence="3" id="KW-1003">Cell membrane</keyword>
<organism evidence="11">
    <name type="scientific">Chlorella variabilis</name>
    <name type="common">Green alga</name>
    <dbReference type="NCBI Taxonomy" id="554065"/>
    <lineage>
        <taxon>Eukaryota</taxon>
        <taxon>Viridiplantae</taxon>
        <taxon>Chlorophyta</taxon>
        <taxon>core chlorophytes</taxon>
        <taxon>Trebouxiophyceae</taxon>
        <taxon>Chlorellales</taxon>
        <taxon>Chlorellaceae</taxon>
        <taxon>Chlorella clade</taxon>
        <taxon>Chlorella</taxon>
    </lineage>
</organism>
<protein>
    <submittedName>
        <fullName evidence="10">Uncharacterized protein</fullName>
    </submittedName>
</protein>
<dbReference type="GO" id="GO:0005254">
    <property type="term" value="F:chloride channel activity"/>
    <property type="evidence" value="ECO:0007669"/>
    <property type="project" value="InterPro"/>
</dbReference>
<keyword evidence="7 9" id="KW-0472">Membrane</keyword>
<evidence type="ECO:0000256" key="9">
    <source>
        <dbReference type="SAM" id="Phobius"/>
    </source>
</evidence>
<comment type="subcellular location">
    <subcellularLocation>
        <location evidence="1">Cell membrane</location>
        <topology evidence="1">Multi-pass membrane protein</topology>
    </subcellularLocation>
</comment>
<feature type="transmembrane region" description="Helical" evidence="9">
    <location>
        <begin position="182"/>
        <end position="201"/>
    </location>
</feature>
<proteinExistence type="predicted"/>
<keyword evidence="6" id="KW-0406">Ion transport</keyword>
<dbReference type="AlphaFoldDB" id="E1ZA43"/>
<dbReference type="eggNOG" id="ENOG502QSQE">
    <property type="taxonomic scope" value="Eukaryota"/>
</dbReference>
<keyword evidence="4 9" id="KW-0812">Transmembrane</keyword>
<dbReference type="OMA" id="STESCEW"/>
<reference evidence="10 11" key="1">
    <citation type="journal article" date="2010" name="Plant Cell">
        <title>The Chlorella variabilis NC64A genome reveals adaptation to photosymbiosis, coevolution with viruses, and cryptic sex.</title>
        <authorList>
            <person name="Blanc G."/>
            <person name="Duncan G."/>
            <person name="Agarkova I."/>
            <person name="Borodovsky M."/>
            <person name="Gurnon J."/>
            <person name="Kuo A."/>
            <person name="Lindquist E."/>
            <person name="Lucas S."/>
            <person name="Pangilinan J."/>
            <person name="Polle J."/>
            <person name="Salamov A."/>
            <person name="Terry A."/>
            <person name="Yamada T."/>
            <person name="Dunigan D.D."/>
            <person name="Grigoriev I.V."/>
            <person name="Claverie J.M."/>
            <person name="Van Etten J.L."/>
        </authorList>
    </citation>
    <scope>NUCLEOTIDE SEQUENCE [LARGE SCALE GENOMIC DNA]</scope>
    <source>
        <strain evidence="10 11">NC64A</strain>
    </source>
</reference>
<dbReference type="GeneID" id="17356650"/>
<dbReference type="PANTHER" id="PTHR33281:SF19">
    <property type="entry name" value="VOLTAGE-DEPENDENT ANION CHANNEL-FORMING PROTEIN YNEE"/>
    <property type="match status" value="1"/>
</dbReference>
<dbReference type="KEGG" id="cvr:CHLNCDRAFT_143620"/>